<keyword evidence="3 4" id="KW-0119">Carbohydrate metabolism</keyword>
<evidence type="ECO:0000313" key="7">
    <source>
        <dbReference type="Proteomes" id="UP000190750"/>
    </source>
</evidence>
<evidence type="ECO:0000313" key="6">
    <source>
        <dbReference type="EMBL" id="OOV06665.1"/>
    </source>
</evidence>
<dbReference type="SUPFAM" id="SSF100950">
    <property type="entry name" value="NagB/RpiA/CoA transferase-like"/>
    <property type="match status" value="1"/>
</dbReference>
<dbReference type="GO" id="GO:0005737">
    <property type="term" value="C:cytoplasm"/>
    <property type="evidence" value="ECO:0007669"/>
    <property type="project" value="TreeGrafter"/>
</dbReference>
<proteinExistence type="inferred from homology"/>
<dbReference type="GO" id="GO:0005975">
    <property type="term" value="P:carbohydrate metabolic process"/>
    <property type="evidence" value="ECO:0007669"/>
    <property type="project" value="InterPro"/>
</dbReference>
<dbReference type="HAMAP" id="MF_01241">
    <property type="entry name" value="GlcN6P_deamin"/>
    <property type="match status" value="1"/>
</dbReference>
<evidence type="ECO:0000259" key="5">
    <source>
        <dbReference type="Pfam" id="PF01182"/>
    </source>
</evidence>
<dbReference type="FunFam" id="3.40.50.1360:FF:000003">
    <property type="entry name" value="Glucosamine-6-phosphate deaminase"/>
    <property type="match status" value="1"/>
</dbReference>
<dbReference type="Gene3D" id="3.40.50.1360">
    <property type="match status" value="1"/>
</dbReference>
<feature type="active site" description="Proton acceptor; for ring-opening step" evidence="4">
    <location>
        <position position="134"/>
    </location>
</feature>
<reference evidence="6 7" key="1">
    <citation type="submission" date="2017-01" db="EMBL/GenBank/DDBJ databases">
        <title>Genome sequencing of Rhodoferax fermentans JCM 7819.</title>
        <authorList>
            <person name="Kim Y.J."/>
            <person name="Farh M.E.-A."/>
            <person name="Yang D.-C."/>
        </authorList>
    </citation>
    <scope>NUCLEOTIDE SEQUENCE [LARGE SCALE GENOMIC DNA]</scope>
    <source>
        <strain evidence="6 7">JCM 7819</strain>
    </source>
</reference>
<dbReference type="GO" id="GO:0004342">
    <property type="term" value="F:glucosamine-6-phosphate deaminase activity"/>
    <property type="evidence" value="ECO:0007669"/>
    <property type="project" value="UniProtKB-UniRule"/>
</dbReference>
<dbReference type="UniPathway" id="UPA00629">
    <property type="reaction ID" value="UER00684"/>
</dbReference>
<evidence type="ECO:0000256" key="2">
    <source>
        <dbReference type="ARBA" id="ARBA00022801"/>
    </source>
</evidence>
<dbReference type="InterPro" id="IPR037171">
    <property type="entry name" value="NagB/RpiA_transferase-like"/>
</dbReference>
<dbReference type="Pfam" id="PF01182">
    <property type="entry name" value="Glucosamine_iso"/>
    <property type="match status" value="1"/>
</dbReference>
<dbReference type="PANTHER" id="PTHR11280:SF5">
    <property type="entry name" value="GLUCOSAMINE-6-PHOSPHATE ISOMERASE"/>
    <property type="match status" value="1"/>
</dbReference>
<dbReference type="Proteomes" id="UP000190750">
    <property type="component" value="Unassembled WGS sequence"/>
</dbReference>
<dbReference type="InterPro" id="IPR006148">
    <property type="entry name" value="Glc/Gal-6P_isomerase"/>
</dbReference>
<dbReference type="EC" id="3.5.99.6" evidence="4"/>
<dbReference type="GO" id="GO:0006046">
    <property type="term" value="P:N-acetylglucosamine catabolic process"/>
    <property type="evidence" value="ECO:0007669"/>
    <property type="project" value="UniProtKB-UniRule"/>
</dbReference>
<dbReference type="GO" id="GO:0006043">
    <property type="term" value="P:glucosamine catabolic process"/>
    <property type="evidence" value="ECO:0007669"/>
    <property type="project" value="TreeGrafter"/>
</dbReference>
<comment type="catalytic activity">
    <reaction evidence="1 4">
        <text>alpha-D-glucosamine 6-phosphate + H2O = beta-D-fructose 6-phosphate + NH4(+)</text>
        <dbReference type="Rhea" id="RHEA:12172"/>
        <dbReference type="ChEBI" id="CHEBI:15377"/>
        <dbReference type="ChEBI" id="CHEBI:28938"/>
        <dbReference type="ChEBI" id="CHEBI:57634"/>
        <dbReference type="ChEBI" id="CHEBI:75989"/>
        <dbReference type="EC" id="3.5.99.6"/>
    </reaction>
</comment>
<dbReference type="NCBIfam" id="NF001684">
    <property type="entry name" value="PRK00443.1-4"/>
    <property type="match status" value="1"/>
</dbReference>
<dbReference type="InterPro" id="IPR004547">
    <property type="entry name" value="Glucosamine6P_isomerase"/>
</dbReference>
<dbReference type="OrthoDB" id="9791139at2"/>
<evidence type="ECO:0000256" key="3">
    <source>
        <dbReference type="ARBA" id="ARBA00023277"/>
    </source>
</evidence>
<dbReference type="NCBIfam" id="TIGR00502">
    <property type="entry name" value="nagB"/>
    <property type="match status" value="1"/>
</dbReference>
<keyword evidence="4" id="KW-0021">Allosteric enzyme</keyword>
<sequence>MEIIIQATPESATSVAARIVARLLREKPNAVLGLATGSTPLLLYRALIDMKLDWRRVTTFNLDEYIGLPQDHPQSYHSFMWENLFRHINIPKENVNIPDGNASDIPGCCAAYEQRIRDAGGIDLQILGIGTDGHIGFNEPTSSLASRTRIKTLTPQTRKDNARFFGSEAEVPGHVITMGIGTIMEARQNLMLAFGNNKARAIAEAVEGPITTINPASILQMHPDAKVCLDAEAAAQLKRAEYYRWVYDNKPDWQHL</sequence>
<organism evidence="6 7">
    <name type="scientific">Rhodoferax fermentans</name>
    <dbReference type="NCBI Taxonomy" id="28066"/>
    <lineage>
        <taxon>Bacteria</taxon>
        <taxon>Pseudomonadati</taxon>
        <taxon>Pseudomonadota</taxon>
        <taxon>Betaproteobacteria</taxon>
        <taxon>Burkholderiales</taxon>
        <taxon>Comamonadaceae</taxon>
        <taxon>Rhodoferax</taxon>
    </lineage>
</organism>
<evidence type="ECO:0000256" key="4">
    <source>
        <dbReference type="HAMAP-Rule" id="MF_01241"/>
    </source>
</evidence>
<feature type="site" description="Part of the allosteric site" evidence="4">
    <location>
        <position position="142"/>
    </location>
</feature>
<gene>
    <name evidence="4" type="primary">nagB</name>
    <name evidence="6" type="ORF">RF819_07940</name>
</gene>
<protein>
    <recommendedName>
        <fullName evidence="4">Glucosamine-6-phosphate deaminase</fullName>
        <ecNumber evidence="4">3.5.99.6</ecNumber>
    </recommendedName>
    <alternativeName>
        <fullName evidence="4">GlcN6P deaminase</fullName>
        <shortName evidence="4">GNPDA</shortName>
    </alternativeName>
    <alternativeName>
        <fullName evidence="4">Glucosamine-6-phosphate isomerase</fullName>
    </alternativeName>
</protein>
<comment type="similarity">
    <text evidence="4">Belongs to the glucosamine/galactosamine-6-phosphate isomerase family. NagB subfamily.</text>
</comment>
<feature type="active site" description="For ring-opening step" evidence="4">
    <location>
        <position position="132"/>
    </location>
</feature>
<dbReference type="GO" id="GO:0042802">
    <property type="term" value="F:identical protein binding"/>
    <property type="evidence" value="ECO:0007669"/>
    <property type="project" value="TreeGrafter"/>
</dbReference>
<dbReference type="GO" id="GO:0019262">
    <property type="term" value="P:N-acetylneuraminate catabolic process"/>
    <property type="evidence" value="ECO:0007669"/>
    <property type="project" value="UniProtKB-UniRule"/>
</dbReference>
<dbReference type="PROSITE" id="PS01161">
    <property type="entry name" value="GLC_GALNAC_ISOMERASE"/>
    <property type="match status" value="1"/>
</dbReference>
<feature type="active site" description="Proton acceptor; for enolization step" evidence="4">
    <location>
        <position position="63"/>
    </location>
</feature>
<comment type="function">
    <text evidence="4">Catalyzes the reversible isomerization-deamination of glucosamine 6-phosphate (GlcN6P) to form fructose 6-phosphate (Fru6P) and ammonium ion.</text>
</comment>
<feature type="domain" description="Glucosamine/galactosamine-6-phosphate isomerase" evidence="5">
    <location>
        <begin position="12"/>
        <end position="220"/>
    </location>
</feature>
<name>A0A1T1ARR6_RHOFE</name>
<comment type="pathway">
    <text evidence="4">Amino-sugar metabolism; N-acetylneuraminate degradation; D-fructose 6-phosphate from N-acetylneuraminate: step 5/5.</text>
</comment>
<dbReference type="STRING" id="28066.RF819_07940"/>
<feature type="site" description="Part of the allosteric site" evidence="4">
    <location>
        <position position="151"/>
    </location>
</feature>
<dbReference type="AlphaFoldDB" id="A0A1T1ARR6"/>
<dbReference type="InterPro" id="IPR018321">
    <property type="entry name" value="Glucosamine6P_isomerase_CS"/>
</dbReference>
<accession>A0A1T1ARR6</accession>
<evidence type="ECO:0000256" key="1">
    <source>
        <dbReference type="ARBA" id="ARBA00000644"/>
    </source>
</evidence>
<dbReference type="RefSeq" id="WP_078364486.1">
    <property type="nucleotide sequence ID" value="NZ_MTJN01000002.1"/>
</dbReference>
<feature type="site" description="Part of the allosteric site" evidence="4">
    <location>
        <position position="152"/>
    </location>
</feature>
<keyword evidence="2 4" id="KW-0378">Hydrolase</keyword>
<feature type="site" description="Part of the allosteric site" evidence="4">
    <location>
        <position position="149"/>
    </location>
</feature>
<comment type="caution">
    <text evidence="6">The sequence shown here is derived from an EMBL/GenBank/DDBJ whole genome shotgun (WGS) entry which is preliminary data.</text>
</comment>
<keyword evidence="7" id="KW-1185">Reference proteome</keyword>
<dbReference type="CDD" id="cd01399">
    <property type="entry name" value="GlcN6P_deaminase"/>
    <property type="match status" value="1"/>
</dbReference>
<comment type="caution">
    <text evidence="4">Lacks conserved residue(s) required for the propagation of feature annotation.</text>
</comment>
<comment type="activity regulation">
    <text evidence="4">Allosterically activated by N-acetylglucosamine 6-phosphate (GlcNAc6P).</text>
</comment>
<dbReference type="PANTHER" id="PTHR11280">
    <property type="entry name" value="GLUCOSAMINE-6-PHOSPHATE ISOMERASE"/>
    <property type="match status" value="1"/>
</dbReference>
<feature type="active site" description="For ring-opening step" evidence="4">
    <location>
        <position position="139"/>
    </location>
</feature>
<dbReference type="EMBL" id="MTJN01000002">
    <property type="protein sequence ID" value="OOV06665.1"/>
    <property type="molecule type" value="Genomic_DNA"/>
</dbReference>